<organism evidence="4 5">
    <name type="scientific">Sediminimonas qiaohouensis</name>
    <dbReference type="NCBI Taxonomy" id="552061"/>
    <lineage>
        <taxon>Bacteria</taxon>
        <taxon>Pseudomonadati</taxon>
        <taxon>Pseudomonadota</taxon>
        <taxon>Alphaproteobacteria</taxon>
        <taxon>Rhodobacterales</taxon>
        <taxon>Roseobacteraceae</taxon>
        <taxon>Sediminimonas</taxon>
    </lineage>
</organism>
<accession>A0A7C9LS58</accession>
<dbReference type="EMBL" id="VENJ01000011">
    <property type="protein sequence ID" value="MTJ04776.1"/>
    <property type="molecule type" value="Genomic_DNA"/>
</dbReference>
<evidence type="ECO:0000313" key="5">
    <source>
        <dbReference type="Proteomes" id="UP000483078"/>
    </source>
</evidence>
<dbReference type="Pfam" id="PF07364">
    <property type="entry name" value="DUF1485"/>
    <property type="match status" value="1"/>
</dbReference>
<dbReference type="PIRSF" id="PIRSF012702">
    <property type="entry name" value="UCP012702"/>
    <property type="match status" value="1"/>
</dbReference>
<reference evidence="4 5" key="1">
    <citation type="submission" date="2019-06" db="EMBL/GenBank/DDBJ databases">
        <title>Enrichment of Autotrophic Halophilic Microorganisms from Red Sea Brine Pool Using Microbial Electrosynthesis System.</title>
        <authorList>
            <person name="Alqahtani M.F."/>
            <person name="Bajracharya S."/>
            <person name="Katuri K.P."/>
            <person name="Ali M."/>
            <person name="Saikaly P.E."/>
        </authorList>
    </citation>
    <scope>NUCLEOTIDE SEQUENCE [LARGE SCALE GENOMIC DNA]</scope>
    <source>
        <strain evidence="4">MES6</strain>
    </source>
</reference>
<comment type="caution">
    <text evidence="4">The sequence shown here is derived from an EMBL/GenBank/DDBJ whole genome shotgun (WGS) entry which is preliminary data.</text>
</comment>
<dbReference type="Pfam" id="PF07171">
    <property type="entry name" value="MlrC_C"/>
    <property type="match status" value="1"/>
</dbReference>
<evidence type="ECO:0000313" key="4">
    <source>
        <dbReference type="EMBL" id="MTJ04776.1"/>
    </source>
</evidence>
<feature type="domain" description="Microcystin LR degradation protein MlrC C-terminal" evidence="2">
    <location>
        <begin position="306"/>
        <end position="483"/>
    </location>
</feature>
<feature type="compositionally biased region" description="Basic and acidic residues" evidence="1">
    <location>
        <begin position="519"/>
        <end position="530"/>
    </location>
</feature>
<name>A0A7C9LS58_9RHOB</name>
<dbReference type="Proteomes" id="UP000483078">
    <property type="component" value="Unassembled WGS sequence"/>
</dbReference>
<sequence>MRVAFSGFLHETNTFAPSQADMQAFRLGGGYVPMVRGGDMPESFRAVNLGMSGAFRVADALDWDVVPILWAGAIPSAHVTRDAFEQITDEIVTGIRAAGSLDGVFLDLHGAMVAEHLDDGEGEIARRVRDAVGPDVPIAVALDLHGNISAHFLDIVDALVGFRTYPHVDMATTGESAARLLDVMMRTGTRPAKAMRRMSYLVPIPFQSTDLVAAGRLYAGLAKAEAEGAMSASLFMGFPAADVPDCGPTAITFADTQDAADRAADQIAAAYEAAESDFENVTYSPDEAVAKAARMAPRGDRGPVVIADTQDNPGAGGVSATTGMLRALIEAEVNDAAIGLIVDPIAAQTAHDVGQGATAFFRIGGHPGLPDDEPVETEAVVVSLSDGKLHATGPYYGGARLDLGPSACLRIGGVCVIVTSRIAQMADLEMFRFAGIVPEDQAILVVKSSTHFRADFAPIARDILVARAPGPMPFDPADLPFTKLRPGLRLSPNGPVFGAARATQARLDRSGTTAPVQHHQTDNQHGKHSS</sequence>
<gene>
    <name evidence="4" type="ORF">FH759_08815</name>
</gene>
<dbReference type="InterPro" id="IPR010799">
    <property type="entry name" value="MlrC_C"/>
</dbReference>
<proteinExistence type="predicted"/>
<feature type="domain" description="Microcystin LR degradation protein MlrC N-terminal" evidence="3">
    <location>
        <begin position="2"/>
        <end position="292"/>
    </location>
</feature>
<protein>
    <submittedName>
        <fullName evidence="4">M81 family metallopeptidase</fullName>
    </submittedName>
</protein>
<evidence type="ECO:0000256" key="1">
    <source>
        <dbReference type="SAM" id="MobiDB-lite"/>
    </source>
</evidence>
<dbReference type="InterPro" id="IPR009197">
    <property type="entry name" value="MlrC"/>
</dbReference>
<evidence type="ECO:0000259" key="3">
    <source>
        <dbReference type="Pfam" id="PF07364"/>
    </source>
</evidence>
<feature type="region of interest" description="Disordered" evidence="1">
    <location>
        <begin position="507"/>
        <end position="530"/>
    </location>
</feature>
<dbReference type="RefSeq" id="WP_273249495.1">
    <property type="nucleotide sequence ID" value="NZ_VENJ01000011.1"/>
</dbReference>
<evidence type="ECO:0000259" key="2">
    <source>
        <dbReference type="Pfam" id="PF07171"/>
    </source>
</evidence>
<dbReference type="AlphaFoldDB" id="A0A7C9LS58"/>
<dbReference type="InterPro" id="IPR015995">
    <property type="entry name" value="MlrC_N"/>
</dbReference>